<dbReference type="EMBL" id="JAACLJ010000003">
    <property type="protein sequence ID" value="KAF4589723.1"/>
    <property type="molecule type" value="Genomic_DNA"/>
</dbReference>
<name>A0A8H4VED3_9HYPO</name>
<gene>
    <name evidence="1" type="ORF">GQ602_003612</name>
</gene>
<sequence>MASVGQNKDVQSGKMFRRWKLLSASPYMDGVIGMNNEQYANNKWRTTASDHDDGDSSVRPPTIERLYNMSKTKDLGDIKRPRGRYRLNLETQLVPRPTSRGEDKKKLNKKLSVNPYTHRHMSWKERIDTLRVLHTRPRQKLRGPSGSTRAVSQVGWAVNKKPPPLERSKCRFVKQKVLLPLLEQAPAFIVEPVTELPAIVNADGSLSDRTGYDVGYTCMSVRQANWTSTCKVNTYSCLPTPVKNVTFPVKVELVDDVKPQKVMAIPLLECRNLPYWNFPPTYDLICMKRFPRFQVTRPLFPGRGVWFSSASRYPAPAVIEPDQDVDVLLWCQQFGLKAVRCKSPNSHPTPEELGVTWNTPRLESLRWRDLGSIVEKAKVGEAEAVPTCTAKDEGDGG</sequence>
<evidence type="ECO:0000313" key="1">
    <source>
        <dbReference type="EMBL" id="KAF4589723.1"/>
    </source>
</evidence>
<dbReference type="OrthoDB" id="10524639at2759"/>
<comment type="caution">
    <text evidence="1">The sequence shown here is derived from an EMBL/GenBank/DDBJ whole genome shotgun (WGS) entry which is preliminary data.</text>
</comment>
<dbReference type="AlphaFoldDB" id="A0A8H4VED3"/>
<reference evidence="1 2" key="1">
    <citation type="journal article" date="2020" name="G3 (Bethesda)">
        <title>Genetic Underpinnings of Host Manipulation by Ophiocordyceps as Revealed by Comparative Transcriptomics.</title>
        <authorList>
            <person name="Will I."/>
            <person name="Das B."/>
            <person name="Trinh T."/>
            <person name="Brachmann A."/>
            <person name="Ohm R.A."/>
            <person name="de Bekker C."/>
        </authorList>
    </citation>
    <scope>NUCLEOTIDE SEQUENCE [LARGE SCALE GENOMIC DNA]</scope>
    <source>
        <strain evidence="1 2">EC05</strain>
    </source>
</reference>
<keyword evidence="2" id="KW-1185">Reference proteome</keyword>
<organism evidence="1 2">
    <name type="scientific">Ophiocordyceps camponoti-floridani</name>
    <dbReference type="NCBI Taxonomy" id="2030778"/>
    <lineage>
        <taxon>Eukaryota</taxon>
        <taxon>Fungi</taxon>
        <taxon>Dikarya</taxon>
        <taxon>Ascomycota</taxon>
        <taxon>Pezizomycotina</taxon>
        <taxon>Sordariomycetes</taxon>
        <taxon>Hypocreomycetidae</taxon>
        <taxon>Hypocreales</taxon>
        <taxon>Ophiocordycipitaceae</taxon>
        <taxon>Ophiocordyceps</taxon>
    </lineage>
</organism>
<accession>A0A8H4VED3</accession>
<protein>
    <submittedName>
        <fullName evidence="1">Uncharacterized protein</fullName>
    </submittedName>
</protein>
<dbReference type="Proteomes" id="UP000562929">
    <property type="component" value="Unassembled WGS sequence"/>
</dbReference>
<evidence type="ECO:0000313" key="2">
    <source>
        <dbReference type="Proteomes" id="UP000562929"/>
    </source>
</evidence>
<proteinExistence type="predicted"/>